<reference evidence="2" key="1">
    <citation type="submission" date="2022-11" db="UniProtKB">
        <authorList>
            <consortium name="WormBaseParasite"/>
        </authorList>
    </citation>
    <scope>IDENTIFICATION</scope>
</reference>
<organism evidence="1 2">
    <name type="scientific">Panagrolaimus sp. JU765</name>
    <dbReference type="NCBI Taxonomy" id="591449"/>
    <lineage>
        <taxon>Eukaryota</taxon>
        <taxon>Metazoa</taxon>
        <taxon>Ecdysozoa</taxon>
        <taxon>Nematoda</taxon>
        <taxon>Chromadorea</taxon>
        <taxon>Rhabditida</taxon>
        <taxon>Tylenchina</taxon>
        <taxon>Panagrolaimomorpha</taxon>
        <taxon>Panagrolaimoidea</taxon>
        <taxon>Panagrolaimidae</taxon>
        <taxon>Panagrolaimus</taxon>
    </lineage>
</organism>
<sequence length="83" mass="9039">MMDEHGTDDRDEPFDGQQDEDPGADVGDHVEEVNVGMAQDTAKRPSAVFEEHKIRGVLEDAEDPDQQIGHGEVGQEKVGDGSH</sequence>
<dbReference type="WBParaSite" id="JU765_v2.g17394.t1">
    <property type="protein sequence ID" value="JU765_v2.g17394.t1"/>
    <property type="gene ID" value="JU765_v2.g17394"/>
</dbReference>
<protein>
    <submittedName>
        <fullName evidence="2">Uncharacterized protein</fullName>
    </submittedName>
</protein>
<dbReference type="Proteomes" id="UP000887576">
    <property type="component" value="Unplaced"/>
</dbReference>
<evidence type="ECO:0000313" key="2">
    <source>
        <dbReference type="WBParaSite" id="JU765_v2.g17394.t1"/>
    </source>
</evidence>
<name>A0AC34QL12_9BILA</name>
<accession>A0AC34QL12</accession>
<evidence type="ECO:0000313" key="1">
    <source>
        <dbReference type="Proteomes" id="UP000887576"/>
    </source>
</evidence>
<proteinExistence type="predicted"/>